<dbReference type="CDD" id="cd16344">
    <property type="entry name" value="LMWPAP"/>
    <property type="match status" value="1"/>
</dbReference>
<dbReference type="EC" id="3.1.3.48" evidence="2"/>
<dbReference type="Gene3D" id="3.90.870.10">
    <property type="entry name" value="DHBP synthase"/>
    <property type="match status" value="1"/>
</dbReference>
<reference evidence="8 9" key="1">
    <citation type="submission" date="2019-02" db="EMBL/GenBank/DDBJ databases">
        <title>Deep-cultivation of Planctomycetes and their phenomic and genomic characterization uncovers novel biology.</title>
        <authorList>
            <person name="Wiegand S."/>
            <person name="Jogler M."/>
            <person name="Boedeker C."/>
            <person name="Pinto D."/>
            <person name="Vollmers J."/>
            <person name="Rivas-Marin E."/>
            <person name="Kohn T."/>
            <person name="Peeters S.H."/>
            <person name="Heuer A."/>
            <person name="Rast P."/>
            <person name="Oberbeckmann S."/>
            <person name="Bunk B."/>
            <person name="Jeske O."/>
            <person name="Meyerdierks A."/>
            <person name="Storesund J.E."/>
            <person name="Kallscheuer N."/>
            <person name="Luecker S."/>
            <person name="Lage O.M."/>
            <person name="Pohl T."/>
            <person name="Merkel B.J."/>
            <person name="Hornburger P."/>
            <person name="Mueller R.-W."/>
            <person name="Bruemmer F."/>
            <person name="Labrenz M."/>
            <person name="Spormann A.M."/>
            <person name="Op den Camp H."/>
            <person name="Overmann J."/>
            <person name="Amann R."/>
            <person name="Jetten M.S.M."/>
            <person name="Mascher T."/>
            <person name="Medema M.H."/>
            <person name="Devos D.P."/>
            <person name="Kaster A.-K."/>
            <person name="Ovreas L."/>
            <person name="Rohde M."/>
            <person name="Galperin M.Y."/>
            <person name="Jogler C."/>
        </authorList>
    </citation>
    <scope>NUCLEOTIDE SEQUENCE [LARGE SCALE GENOMIC DNA]</scope>
    <source>
        <strain evidence="8 9">Q31a</strain>
    </source>
</reference>
<proteinExistence type="inferred from homology"/>
<dbReference type="InterPro" id="IPR050438">
    <property type="entry name" value="LMW_PTPase"/>
</dbReference>
<dbReference type="InterPro" id="IPR006070">
    <property type="entry name" value="Sua5-like_dom"/>
</dbReference>
<evidence type="ECO:0000256" key="5">
    <source>
        <dbReference type="ARBA" id="ARBA00051722"/>
    </source>
</evidence>
<evidence type="ECO:0000256" key="2">
    <source>
        <dbReference type="ARBA" id="ARBA00013064"/>
    </source>
</evidence>
<feature type="active site" description="Proton donor" evidence="6">
    <location>
        <position position="343"/>
    </location>
</feature>
<evidence type="ECO:0000256" key="3">
    <source>
        <dbReference type="ARBA" id="ARBA00022801"/>
    </source>
</evidence>
<dbReference type="PANTHER" id="PTHR11717">
    <property type="entry name" value="LOW MOLECULAR WEIGHT PROTEIN TYROSINE PHOSPHATASE"/>
    <property type="match status" value="1"/>
</dbReference>
<dbReference type="SMART" id="SM00226">
    <property type="entry name" value="LMWPc"/>
    <property type="match status" value="1"/>
</dbReference>
<comment type="similarity">
    <text evidence="1">Belongs to the low molecular weight phosphotyrosine protein phosphatase family.</text>
</comment>
<dbReference type="KEGG" id="ahel:Q31a_40150"/>
<dbReference type="Pfam" id="PF01451">
    <property type="entry name" value="LMWPc"/>
    <property type="match status" value="1"/>
</dbReference>
<dbReference type="PRINTS" id="PR00719">
    <property type="entry name" value="LMWPTPASE"/>
</dbReference>
<dbReference type="InterPro" id="IPR017867">
    <property type="entry name" value="Tyr_phospatase_low_mol_wt"/>
</dbReference>
<dbReference type="Proteomes" id="UP000318017">
    <property type="component" value="Chromosome"/>
</dbReference>
<dbReference type="GO" id="GO:0003725">
    <property type="term" value="F:double-stranded RNA binding"/>
    <property type="evidence" value="ECO:0007669"/>
    <property type="project" value="InterPro"/>
</dbReference>
<dbReference type="AlphaFoldDB" id="A0A518GAQ4"/>
<evidence type="ECO:0000256" key="4">
    <source>
        <dbReference type="ARBA" id="ARBA00022912"/>
    </source>
</evidence>
<dbReference type="EMBL" id="CP036298">
    <property type="protein sequence ID" value="QDV25688.1"/>
    <property type="molecule type" value="Genomic_DNA"/>
</dbReference>
<feature type="active site" evidence="6">
    <location>
        <position position="233"/>
    </location>
</feature>
<gene>
    <name evidence="8" type="primary">ywlE</name>
    <name evidence="8" type="ORF">Q31a_40150</name>
</gene>
<keyword evidence="9" id="KW-1185">Reference proteome</keyword>
<dbReference type="PANTHER" id="PTHR11717:SF31">
    <property type="entry name" value="LOW MOLECULAR WEIGHT PROTEIN-TYROSINE-PHOSPHATASE ETP-RELATED"/>
    <property type="match status" value="1"/>
</dbReference>
<accession>A0A518GAQ4</accession>
<feature type="domain" description="YrdC-like" evidence="7">
    <location>
        <begin position="14"/>
        <end position="210"/>
    </location>
</feature>
<dbReference type="Gene3D" id="3.40.50.2300">
    <property type="match status" value="1"/>
</dbReference>
<sequence length="383" mass="41325">MPSNLDWKSSDDPRDAVHIIVQSLAEGGLVVLPCETSYMLFASGLNADAVGRLLDWHGSEREEGTACLMLRSPQEALDYVPDISKVAARMVNRGWPGPLCLQLPSVGATSLAHALPESVRDALLVKQRFLPMRVSAHAAIAHAMRLLPGPLVAMPLCNAKGEVVCDGQEVASLAADVNLIVDDGQTHFCGPATTVRVEGNRCELLEAGVVDLEKLNRLSQLVVLFICTGNSCRSPMAEVMFKHLLAERFPEIAARQPIPFAIGSAGLSAFPGGPASPEAVRVMQNRGLSLTRHQSQTATEHALRQADLVLTMTNSHRRAIVDRLPNLAENTRLLSGSNHDVSDPFGGPESVYAACADQMEGFLNDWVTVLKESWFPEWQAGAT</sequence>
<evidence type="ECO:0000259" key="7">
    <source>
        <dbReference type="PROSITE" id="PS51163"/>
    </source>
</evidence>
<name>A0A518GAQ4_9BACT</name>
<dbReference type="Pfam" id="PF01300">
    <property type="entry name" value="Sua5_yciO_yrdC"/>
    <property type="match status" value="1"/>
</dbReference>
<dbReference type="OrthoDB" id="9784339at2"/>
<evidence type="ECO:0000313" key="9">
    <source>
        <dbReference type="Proteomes" id="UP000318017"/>
    </source>
</evidence>
<evidence type="ECO:0000256" key="6">
    <source>
        <dbReference type="PIRSR" id="PIRSR617867-1"/>
    </source>
</evidence>
<dbReference type="InterPro" id="IPR017945">
    <property type="entry name" value="DHBP_synth_RibB-like_a/b_dom"/>
</dbReference>
<dbReference type="GO" id="GO:0004725">
    <property type="term" value="F:protein tyrosine phosphatase activity"/>
    <property type="evidence" value="ECO:0007669"/>
    <property type="project" value="UniProtKB-EC"/>
</dbReference>
<dbReference type="InterPro" id="IPR036196">
    <property type="entry name" value="Ptyr_pPase_sf"/>
</dbReference>
<comment type="catalytic activity">
    <reaction evidence="5">
        <text>O-phospho-L-tyrosyl-[protein] + H2O = L-tyrosyl-[protein] + phosphate</text>
        <dbReference type="Rhea" id="RHEA:10684"/>
        <dbReference type="Rhea" id="RHEA-COMP:10136"/>
        <dbReference type="Rhea" id="RHEA-COMP:20101"/>
        <dbReference type="ChEBI" id="CHEBI:15377"/>
        <dbReference type="ChEBI" id="CHEBI:43474"/>
        <dbReference type="ChEBI" id="CHEBI:46858"/>
        <dbReference type="ChEBI" id="CHEBI:61978"/>
        <dbReference type="EC" id="3.1.3.48"/>
    </reaction>
</comment>
<evidence type="ECO:0000256" key="1">
    <source>
        <dbReference type="ARBA" id="ARBA00011063"/>
    </source>
</evidence>
<dbReference type="RefSeq" id="WP_145081125.1">
    <property type="nucleotide sequence ID" value="NZ_CP036298.1"/>
</dbReference>
<feature type="active site" description="Nucleophile" evidence="6">
    <location>
        <position position="227"/>
    </location>
</feature>
<protein>
    <recommendedName>
        <fullName evidence="2">protein-tyrosine-phosphatase</fullName>
        <ecNumber evidence="2">3.1.3.48</ecNumber>
    </recommendedName>
</protein>
<organism evidence="8 9">
    <name type="scientific">Aureliella helgolandensis</name>
    <dbReference type="NCBI Taxonomy" id="2527968"/>
    <lineage>
        <taxon>Bacteria</taxon>
        <taxon>Pseudomonadati</taxon>
        <taxon>Planctomycetota</taxon>
        <taxon>Planctomycetia</taxon>
        <taxon>Pirellulales</taxon>
        <taxon>Pirellulaceae</taxon>
        <taxon>Aureliella</taxon>
    </lineage>
</organism>
<keyword evidence="3 8" id="KW-0378">Hydrolase</keyword>
<evidence type="ECO:0000313" key="8">
    <source>
        <dbReference type="EMBL" id="QDV25688.1"/>
    </source>
</evidence>
<dbReference type="InterPro" id="IPR023485">
    <property type="entry name" value="Ptyr_pPase"/>
</dbReference>
<dbReference type="PROSITE" id="PS51163">
    <property type="entry name" value="YRDC"/>
    <property type="match status" value="1"/>
</dbReference>
<dbReference type="SUPFAM" id="SSF52788">
    <property type="entry name" value="Phosphotyrosine protein phosphatases I"/>
    <property type="match status" value="1"/>
</dbReference>
<dbReference type="SUPFAM" id="SSF55821">
    <property type="entry name" value="YrdC/RibB"/>
    <property type="match status" value="1"/>
</dbReference>
<keyword evidence="4" id="KW-0904">Protein phosphatase</keyword>